<comment type="similarity">
    <text evidence="2">Belongs to the bacterial solute-binding protein 8 family.</text>
</comment>
<sequence>MRRRMFLQWCALFSLVGITRGVRASSLPAPRLVVLDWGLVETLLALGVIPTGVAEIDGYHDNVVEPRVPAQVADVGLRLAPNLEWLQQLSPDYILINSSQESQREILERIAPVRAFTIYSDTGTPWQHAIEATRQLGMLCHRQAAAAQLISAAAATLCQSASGHASDLTVFLIRFFDARHIGVYGQHSLFQDVLTAMGINNGWQRATDYWGISVAGLDSLASANQAQILYFTPLPASMPHGLTDNALWQALPAVQAGHSAALPAFWGFGMLPSAMRFARQLSAVLRDRSA</sequence>
<dbReference type="EMBL" id="CP024768">
    <property type="protein sequence ID" value="QGY31326.1"/>
    <property type="molecule type" value="Genomic_DNA"/>
</dbReference>
<feature type="domain" description="Fe/B12 periplasmic-binding" evidence="6">
    <location>
        <begin position="31"/>
        <end position="289"/>
    </location>
</feature>
<dbReference type="PANTHER" id="PTHR30532">
    <property type="entry name" value="IRON III DICITRATE-BINDING PERIPLASMIC PROTEIN"/>
    <property type="match status" value="1"/>
</dbReference>
<name>A0A6B9GEG1_PANCY</name>
<dbReference type="PRINTS" id="PR01715">
    <property type="entry name" value="FERRIBNDNGPP"/>
</dbReference>
<dbReference type="SUPFAM" id="SSF53807">
    <property type="entry name" value="Helical backbone' metal receptor"/>
    <property type="match status" value="1"/>
</dbReference>
<evidence type="ECO:0000256" key="1">
    <source>
        <dbReference type="ARBA" id="ARBA00004196"/>
    </source>
</evidence>
<dbReference type="GO" id="GO:1901678">
    <property type="term" value="P:iron coordination entity transport"/>
    <property type="evidence" value="ECO:0007669"/>
    <property type="project" value="UniProtKB-ARBA"/>
</dbReference>
<evidence type="ECO:0000313" key="8">
    <source>
        <dbReference type="Proteomes" id="UP000502005"/>
    </source>
</evidence>
<dbReference type="Proteomes" id="UP000502005">
    <property type="component" value="Chromosome"/>
</dbReference>
<accession>A0A6B9GEG1</accession>
<keyword evidence="3" id="KW-0813">Transport</keyword>
<keyword evidence="5" id="KW-0732">Signal</keyword>
<organism evidence="7 8">
    <name type="scientific">Pantoea cypripedii</name>
    <name type="common">Pectobacterium cypripedii</name>
    <name type="synonym">Erwinia cypripedii</name>
    <dbReference type="NCBI Taxonomy" id="55209"/>
    <lineage>
        <taxon>Bacteria</taxon>
        <taxon>Pseudomonadati</taxon>
        <taxon>Pseudomonadota</taxon>
        <taxon>Gammaproteobacteria</taxon>
        <taxon>Enterobacterales</taxon>
        <taxon>Erwiniaceae</taxon>
        <taxon>Pantoea</taxon>
    </lineage>
</organism>
<protein>
    <submittedName>
        <fullName evidence="7">ABC transporter substrate-binding protein</fullName>
    </submittedName>
</protein>
<gene>
    <name evidence="7" type="ORF">CUN67_13755</name>
</gene>
<dbReference type="Pfam" id="PF01497">
    <property type="entry name" value="Peripla_BP_2"/>
    <property type="match status" value="1"/>
</dbReference>
<dbReference type="InterPro" id="IPR051313">
    <property type="entry name" value="Bact_iron-sidero_bind"/>
</dbReference>
<evidence type="ECO:0000259" key="6">
    <source>
        <dbReference type="PROSITE" id="PS50983"/>
    </source>
</evidence>
<dbReference type="PANTHER" id="PTHR30532:SF1">
    <property type="entry name" value="IRON(3+)-HYDROXAMATE-BINDING PROTEIN FHUD"/>
    <property type="match status" value="1"/>
</dbReference>
<keyword evidence="4" id="KW-0408">Iron</keyword>
<comment type="subcellular location">
    <subcellularLocation>
        <location evidence="1">Cell envelope</location>
    </subcellularLocation>
</comment>
<dbReference type="GO" id="GO:0030288">
    <property type="term" value="C:outer membrane-bounded periplasmic space"/>
    <property type="evidence" value="ECO:0007669"/>
    <property type="project" value="TreeGrafter"/>
</dbReference>
<dbReference type="Gene3D" id="3.40.50.1980">
    <property type="entry name" value="Nitrogenase molybdenum iron protein domain"/>
    <property type="match status" value="2"/>
</dbReference>
<reference evidence="7 8" key="1">
    <citation type="submission" date="2017-11" db="EMBL/GenBank/DDBJ databases">
        <title>Genome sequence of Pantoea cypripedii NE1.</title>
        <authorList>
            <person name="Nascimento F.X."/>
        </authorList>
    </citation>
    <scope>NUCLEOTIDE SEQUENCE [LARGE SCALE GENOMIC DNA]</scope>
    <source>
        <strain evidence="7 8">NE1</strain>
    </source>
</reference>
<evidence type="ECO:0000256" key="2">
    <source>
        <dbReference type="ARBA" id="ARBA00008814"/>
    </source>
</evidence>
<evidence type="ECO:0000256" key="5">
    <source>
        <dbReference type="ARBA" id="ARBA00022729"/>
    </source>
</evidence>
<keyword evidence="4" id="KW-0410">Iron transport</keyword>
<proteinExistence type="inferred from homology"/>
<evidence type="ECO:0000256" key="4">
    <source>
        <dbReference type="ARBA" id="ARBA00022496"/>
    </source>
</evidence>
<dbReference type="PROSITE" id="PS50983">
    <property type="entry name" value="FE_B12_PBP"/>
    <property type="match status" value="1"/>
</dbReference>
<evidence type="ECO:0000256" key="3">
    <source>
        <dbReference type="ARBA" id="ARBA00022448"/>
    </source>
</evidence>
<dbReference type="InterPro" id="IPR002491">
    <property type="entry name" value="ABC_transptr_periplasmic_BD"/>
</dbReference>
<keyword evidence="4" id="KW-0406">Ion transport</keyword>
<dbReference type="CDD" id="cd01146">
    <property type="entry name" value="FhuD"/>
    <property type="match status" value="1"/>
</dbReference>
<dbReference type="AlphaFoldDB" id="A0A6B9GEG1"/>
<evidence type="ECO:0000313" key="7">
    <source>
        <dbReference type="EMBL" id="QGY31326.1"/>
    </source>
</evidence>